<dbReference type="GO" id="GO:0009099">
    <property type="term" value="P:L-valine biosynthetic process"/>
    <property type="evidence" value="ECO:0007669"/>
    <property type="project" value="UniProtKB-UniPathway"/>
</dbReference>
<keyword evidence="10 19" id="KW-0028">Amino-acid biosynthesis</keyword>
<dbReference type="RefSeq" id="WP_164210647.1">
    <property type="nucleotide sequence ID" value="NZ_JAAGSC010000039.1"/>
</dbReference>
<evidence type="ECO:0000256" key="11">
    <source>
        <dbReference type="ARBA" id="ARBA00022679"/>
    </source>
</evidence>
<dbReference type="InterPro" id="IPR005785">
    <property type="entry name" value="B_amino_transI"/>
</dbReference>
<evidence type="ECO:0000256" key="1">
    <source>
        <dbReference type="ARBA" id="ARBA00001933"/>
    </source>
</evidence>
<dbReference type="Pfam" id="PF01063">
    <property type="entry name" value="Aminotran_4"/>
    <property type="match status" value="1"/>
</dbReference>
<sequence length="322" mass="34951">MPINASKYIWKNGQLVDWEKATVHVLSHALHYGSSVFEGIRVYETPGGPAAFRLPEHVDRLFDSARIHRIPMPFDRDTLLSACREAVMVNGLESAYLRPIVFRGYGGLGLVPGPDVETDVVVAAVSWGKYLGEEAMEQGVDVAVSSWNRPAPNTIPTLAKAGGNYISGTLISSEAKRHGYGEGIALSADGLISEGAGENLFVVRDGKLITPPVASSILSGITRDSILCLAADLGIEVREQAMPREMLYLADELFFTGTAAEITPIRSVDGIPVRCGGRGPITEALQQRFFGLFDHSTPDTHGWLDHFRQSYTEELPHVAHAV</sequence>
<comment type="catalytic activity">
    <reaction evidence="14 19">
        <text>L-valine + 2-oxoglutarate = 3-methyl-2-oxobutanoate + L-glutamate</text>
        <dbReference type="Rhea" id="RHEA:24813"/>
        <dbReference type="ChEBI" id="CHEBI:11851"/>
        <dbReference type="ChEBI" id="CHEBI:16810"/>
        <dbReference type="ChEBI" id="CHEBI:29985"/>
        <dbReference type="ChEBI" id="CHEBI:57762"/>
        <dbReference type="EC" id="2.6.1.42"/>
    </reaction>
</comment>
<dbReference type="EMBL" id="JAAGSC010000039">
    <property type="protein sequence ID" value="NDY95244.1"/>
    <property type="molecule type" value="Genomic_DNA"/>
</dbReference>
<dbReference type="GO" id="GO:0009098">
    <property type="term" value="P:L-leucine biosynthetic process"/>
    <property type="evidence" value="ECO:0007669"/>
    <property type="project" value="UniProtKB-UniPathway"/>
</dbReference>
<keyword evidence="9 19" id="KW-0032">Aminotransferase</keyword>
<name>A0A845UXL1_9GAMM</name>
<dbReference type="Proteomes" id="UP000484885">
    <property type="component" value="Unassembled WGS sequence"/>
</dbReference>
<dbReference type="InterPro" id="IPR001544">
    <property type="entry name" value="Aminotrans_IV"/>
</dbReference>
<dbReference type="PANTHER" id="PTHR42743:SF11">
    <property type="entry name" value="AMINODEOXYCHORISMATE LYASE"/>
    <property type="match status" value="1"/>
</dbReference>
<protein>
    <recommendedName>
        <fullName evidence="8 19">Branched-chain-amino-acid aminotransferase</fullName>
        <shortName evidence="19">BCAT</shortName>
        <ecNumber evidence="7 19">2.6.1.42</ecNumber>
    </recommendedName>
</protein>
<evidence type="ECO:0000256" key="18">
    <source>
        <dbReference type="RuleBase" id="RU004516"/>
    </source>
</evidence>
<dbReference type="NCBIfam" id="NF005146">
    <property type="entry name" value="PRK06606.1"/>
    <property type="match status" value="1"/>
</dbReference>
<evidence type="ECO:0000256" key="5">
    <source>
        <dbReference type="ARBA" id="ARBA00005072"/>
    </source>
</evidence>
<comment type="pathway">
    <text evidence="3 19">Amino-acid biosynthesis; L-isoleucine biosynthesis; L-isoleucine from 2-oxobutanoate: step 4/4.</text>
</comment>
<accession>A0A845UXL1</accession>
<dbReference type="EC" id="2.6.1.42" evidence="7 19"/>
<evidence type="ECO:0000256" key="16">
    <source>
        <dbReference type="ARBA" id="ARBA00049229"/>
    </source>
</evidence>
<evidence type="ECO:0000256" key="10">
    <source>
        <dbReference type="ARBA" id="ARBA00022605"/>
    </source>
</evidence>
<dbReference type="InterPro" id="IPR036038">
    <property type="entry name" value="Aminotransferase-like"/>
</dbReference>
<evidence type="ECO:0000256" key="17">
    <source>
        <dbReference type="RuleBase" id="RU004106"/>
    </source>
</evidence>
<evidence type="ECO:0000256" key="8">
    <source>
        <dbReference type="ARBA" id="ARBA00018179"/>
    </source>
</evidence>
<evidence type="ECO:0000313" key="20">
    <source>
        <dbReference type="EMBL" id="NDY95244.1"/>
    </source>
</evidence>
<dbReference type="Gene3D" id="3.20.10.10">
    <property type="entry name" value="D-amino Acid Aminotransferase, subunit A, domain 2"/>
    <property type="match status" value="1"/>
</dbReference>
<comment type="cofactor">
    <cofactor evidence="1 18">
        <name>pyridoxal 5'-phosphate</name>
        <dbReference type="ChEBI" id="CHEBI:597326"/>
    </cofactor>
</comment>
<dbReference type="GO" id="GO:0009097">
    <property type="term" value="P:isoleucine biosynthetic process"/>
    <property type="evidence" value="ECO:0007669"/>
    <property type="project" value="UniProtKB-UniPathway"/>
</dbReference>
<dbReference type="SUPFAM" id="SSF56752">
    <property type="entry name" value="D-aminoacid aminotransferase-like PLP-dependent enzymes"/>
    <property type="match status" value="1"/>
</dbReference>
<dbReference type="InterPro" id="IPR033939">
    <property type="entry name" value="BCAT_family"/>
</dbReference>
<dbReference type="Gene3D" id="3.30.470.10">
    <property type="match status" value="1"/>
</dbReference>
<comment type="function">
    <text evidence="2 19">Acts on leucine, isoleucine and valine.</text>
</comment>
<dbReference type="FunFam" id="3.20.10.10:FF:000001">
    <property type="entry name" value="Branched-chain-amino-acid aminotransferase"/>
    <property type="match status" value="1"/>
</dbReference>
<dbReference type="UniPathway" id="UPA00049">
    <property type="reaction ID" value="UER00062"/>
</dbReference>
<evidence type="ECO:0000256" key="3">
    <source>
        <dbReference type="ARBA" id="ARBA00004824"/>
    </source>
</evidence>
<keyword evidence="11 19" id="KW-0808">Transferase</keyword>
<dbReference type="PANTHER" id="PTHR42743">
    <property type="entry name" value="AMINO-ACID AMINOTRANSFERASE"/>
    <property type="match status" value="1"/>
</dbReference>
<dbReference type="NCBIfam" id="TIGR01122">
    <property type="entry name" value="ilvE_I"/>
    <property type="match status" value="1"/>
</dbReference>
<organism evidence="20 21">
    <name type="scientific">Wenzhouxiangella limi</name>
    <dbReference type="NCBI Taxonomy" id="2707351"/>
    <lineage>
        <taxon>Bacteria</taxon>
        <taxon>Pseudomonadati</taxon>
        <taxon>Pseudomonadota</taxon>
        <taxon>Gammaproteobacteria</taxon>
        <taxon>Chromatiales</taxon>
        <taxon>Wenzhouxiangellaceae</taxon>
        <taxon>Wenzhouxiangella</taxon>
    </lineage>
</organism>
<comment type="caution">
    <text evidence="20">The sequence shown here is derived from an EMBL/GenBank/DDBJ whole genome shotgun (WGS) entry which is preliminary data.</text>
</comment>
<evidence type="ECO:0000256" key="9">
    <source>
        <dbReference type="ARBA" id="ARBA00022576"/>
    </source>
</evidence>
<dbReference type="AlphaFoldDB" id="A0A845UXL1"/>
<evidence type="ECO:0000256" key="15">
    <source>
        <dbReference type="ARBA" id="ARBA00048798"/>
    </source>
</evidence>
<comment type="pathway">
    <text evidence="5 19">Amino-acid biosynthesis; L-leucine biosynthesis; L-leucine from 3-methyl-2-oxobutanoate: step 4/4.</text>
</comment>
<dbReference type="InterPro" id="IPR043131">
    <property type="entry name" value="BCAT-like_N"/>
</dbReference>
<evidence type="ECO:0000256" key="6">
    <source>
        <dbReference type="ARBA" id="ARBA00009320"/>
    </source>
</evidence>
<evidence type="ECO:0000313" key="21">
    <source>
        <dbReference type="Proteomes" id="UP000484885"/>
    </source>
</evidence>
<evidence type="ECO:0000256" key="12">
    <source>
        <dbReference type="ARBA" id="ARBA00022898"/>
    </source>
</evidence>
<gene>
    <name evidence="19" type="primary">ilvE</name>
    <name evidence="20" type="ORF">G3I74_05820</name>
</gene>
<keyword evidence="13 19" id="KW-0100">Branched-chain amino acid biosynthesis</keyword>
<keyword evidence="12 18" id="KW-0663">Pyridoxal phosphate</keyword>
<dbReference type="InterPro" id="IPR050571">
    <property type="entry name" value="Class-IV_PLP-Dep_Aminotrnsfr"/>
</dbReference>
<evidence type="ECO:0000256" key="13">
    <source>
        <dbReference type="ARBA" id="ARBA00023304"/>
    </source>
</evidence>
<dbReference type="PROSITE" id="PS00770">
    <property type="entry name" value="AA_TRANSFER_CLASS_4"/>
    <property type="match status" value="1"/>
</dbReference>
<dbReference type="GO" id="GO:0005829">
    <property type="term" value="C:cytosol"/>
    <property type="evidence" value="ECO:0007669"/>
    <property type="project" value="TreeGrafter"/>
</dbReference>
<evidence type="ECO:0000256" key="19">
    <source>
        <dbReference type="RuleBase" id="RU364094"/>
    </source>
</evidence>
<keyword evidence="21" id="KW-1185">Reference proteome</keyword>
<evidence type="ECO:0000256" key="14">
    <source>
        <dbReference type="ARBA" id="ARBA00048212"/>
    </source>
</evidence>
<evidence type="ECO:0000256" key="7">
    <source>
        <dbReference type="ARBA" id="ARBA00013053"/>
    </source>
</evidence>
<evidence type="ECO:0000256" key="2">
    <source>
        <dbReference type="ARBA" id="ARBA00003109"/>
    </source>
</evidence>
<reference evidence="20 21" key="1">
    <citation type="submission" date="2020-02" db="EMBL/GenBank/DDBJ databases">
        <authorList>
            <person name="Zhang X.-Y."/>
        </authorList>
    </citation>
    <scope>NUCLEOTIDE SEQUENCE [LARGE SCALE GENOMIC DNA]</scope>
    <source>
        <strain evidence="20 21">C33</strain>
    </source>
</reference>
<comment type="similarity">
    <text evidence="6 17">Belongs to the class-IV pyridoxal-phosphate-dependent aminotransferase family.</text>
</comment>
<proteinExistence type="inferred from homology"/>
<dbReference type="InterPro" id="IPR018300">
    <property type="entry name" value="Aminotrans_IV_CS"/>
</dbReference>
<dbReference type="UniPathway" id="UPA00047">
    <property type="reaction ID" value="UER00058"/>
</dbReference>
<dbReference type="GO" id="GO:0004084">
    <property type="term" value="F:branched-chain-amino-acid transaminase activity"/>
    <property type="evidence" value="ECO:0007669"/>
    <property type="project" value="UniProtKB-EC"/>
</dbReference>
<comment type="catalytic activity">
    <reaction evidence="16 19">
        <text>L-leucine + 2-oxoglutarate = 4-methyl-2-oxopentanoate + L-glutamate</text>
        <dbReference type="Rhea" id="RHEA:18321"/>
        <dbReference type="ChEBI" id="CHEBI:16810"/>
        <dbReference type="ChEBI" id="CHEBI:17865"/>
        <dbReference type="ChEBI" id="CHEBI:29985"/>
        <dbReference type="ChEBI" id="CHEBI:57427"/>
        <dbReference type="EC" id="2.6.1.42"/>
    </reaction>
</comment>
<evidence type="ECO:0000256" key="4">
    <source>
        <dbReference type="ARBA" id="ARBA00004931"/>
    </source>
</evidence>
<comment type="catalytic activity">
    <reaction evidence="15 19">
        <text>L-isoleucine + 2-oxoglutarate = (S)-3-methyl-2-oxopentanoate + L-glutamate</text>
        <dbReference type="Rhea" id="RHEA:24801"/>
        <dbReference type="ChEBI" id="CHEBI:16810"/>
        <dbReference type="ChEBI" id="CHEBI:29985"/>
        <dbReference type="ChEBI" id="CHEBI:35146"/>
        <dbReference type="ChEBI" id="CHEBI:58045"/>
        <dbReference type="EC" id="2.6.1.42"/>
    </reaction>
</comment>
<dbReference type="CDD" id="cd01557">
    <property type="entry name" value="BCAT_beta_family"/>
    <property type="match status" value="1"/>
</dbReference>
<dbReference type="InterPro" id="IPR043132">
    <property type="entry name" value="BCAT-like_C"/>
</dbReference>
<dbReference type="UniPathway" id="UPA00048">
    <property type="reaction ID" value="UER00073"/>
</dbReference>
<comment type="pathway">
    <text evidence="4 19">Amino-acid biosynthesis; L-valine biosynthesis; L-valine from pyruvate: step 4/4.</text>
</comment>